<reference evidence="1 2" key="1">
    <citation type="submission" date="2018-03" db="EMBL/GenBank/DDBJ databases">
        <authorList>
            <person name="Fogelqvist J."/>
        </authorList>
    </citation>
    <scope>NUCLEOTIDE SEQUENCE [LARGE SCALE GENOMIC DNA]</scope>
</reference>
<geneLocation type="mitochondrion" evidence="1"/>
<sequence>MEDADASNFEMVTMKSLVSRARRETTMSTAHEFGDKSLETMKLADFLGYSHRRHHVPALPSTYPNQPERVDSRDVKLHLLQRRLANGHDCQDVLIEELRHRDESKALFQRLSKQMSGSDDLFQLSLPLTDRACLRHVVEGIRRPSCCGAFSDYSLQFVRKLVNLCERAYSPGAIVSHACDLCRASPITPSPLI</sequence>
<proteinExistence type="predicted"/>
<dbReference type="AlphaFoldDB" id="A0A3P3YLK6"/>
<dbReference type="Gene3D" id="1.10.132.130">
    <property type="match status" value="1"/>
</dbReference>
<dbReference type="CDD" id="cd21115">
    <property type="entry name" value="legumain_C"/>
    <property type="match status" value="1"/>
</dbReference>
<name>A0A3P3YLK6_PLABS</name>
<protein>
    <submittedName>
        <fullName evidence="1">Uncharacterized protein</fullName>
    </submittedName>
</protein>
<evidence type="ECO:0000313" key="2">
    <source>
        <dbReference type="Proteomes" id="UP000290189"/>
    </source>
</evidence>
<evidence type="ECO:0000313" key="1">
    <source>
        <dbReference type="EMBL" id="SPR01029.1"/>
    </source>
</evidence>
<dbReference type="InterPro" id="IPR046427">
    <property type="entry name" value="Legumain_prodom_sf"/>
</dbReference>
<dbReference type="Proteomes" id="UP000290189">
    <property type="component" value="Unassembled WGS sequence"/>
</dbReference>
<gene>
    <name evidence="1" type="ORF">PLBR_LOCUS8244</name>
</gene>
<dbReference type="InterPro" id="IPR048501">
    <property type="entry name" value="Legum_prodom"/>
</dbReference>
<dbReference type="EMBL" id="OVEO01000016">
    <property type="protein sequence ID" value="SPR01029.1"/>
    <property type="molecule type" value="Genomic_DNA"/>
</dbReference>
<keyword evidence="1" id="KW-0496">Mitochondrion</keyword>
<organism evidence="1 2">
    <name type="scientific">Plasmodiophora brassicae</name>
    <name type="common">Clubroot disease agent</name>
    <dbReference type="NCBI Taxonomy" id="37360"/>
    <lineage>
        <taxon>Eukaryota</taxon>
        <taxon>Sar</taxon>
        <taxon>Rhizaria</taxon>
        <taxon>Endomyxa</taxon>
        <taxon>Phytomyxea</taxon>
        <taxon>Plasmodiophorida</taxon>
        <taxon>Plasmodiophoridae</taxon>
        <taxon>Plasmodiophora</taxon>
    </lineage>
</organism>
<accession>A0A3P3YLK6</accession>